<keyword evidence="2" id="KW-0614">Plasmid</keyword>
<geneLocation type="plasmid" evidence="2 3">
    <name>pSC2</name>
</geneLocation>
<accession>A0A0D5ZCZ8</accession>
<gene>
    <name evidence="2" type="ORF">PPSC2_28390</name>
</gene>
<proteinExistence type="predicted"/>
<sequence>MVNMISQNYQTFRKHILQRDKFTCYYCGKPGDTIDHKIPLSKGGFTSPKNCVVACSTCNVEKGDTHHNPETS</sequence>
<dbReference type="SMART" id="SM00507">
    <property type="entry name" value="HNHc"/>
    <property type="match status" value="1"/>
</dbReference>
<dbReference type="EMBL" id="CP002214">
    <property type="protein sequence ID" value="AKA44397.1"/>
    <property type="molecule type" value="Genomic_DNA"/>
</dbReference>
<dbReference type="HOGENOM" id="CLU_2718578_0_0_9"/>
<dbReference type="GO" id="GO:0003676">
    <property type="term" value="F:nucleic acid binding"/>
    <property type="evidence" value="ECO:0007669"/>
    <property type="project" value="InterPro"/>
</dbReference>
<name>A0A0D5ZCZ8_PAEPS</name>
<dbReference type="KEGG" id="ppm:PPSC2_28390"/>
<reference evidence="2 3" key="1">
    <citation type="journal article" date="2011" name="J. Bacteriol.">
        <title>Complete genome sequence of Paenibacillus polymyxa SC2, a strain of plant growth-promoting Rhizobacterium with broad-spectrum antimicrobial activity.</title>
        <authorList>
            <person name="Ma M."/>
            <person name="Wang C."/>
            <person name="Ding Y."/>
            <person name="Li L."/>
            <person name="Shen D."/>
            <person name="Jiang X."/>
            <person name="Guan D."/>
            <person name="Cao F."/>
            <person name="Chen H."/>
            <person name="Feng R."/>
            <person name="Wang X."/>
            <person name="Ge Y."/>
            <person name="Yao L."/>
            <person name="Bing X."/>
            <person name="Yang X."/>
            <person name="Li J."/>
            <person name="Du B."/>
        </authorList>
    </citation>
    <scope>NUCLEOTIDE SEQUENCE [LARGE SCALE GENOMIC DNA]</scope>
    <source>
        <strain evidence="2 3">SC2</strain>
        <plasmid evidence="3">pSC2</plasmid>
    </source>
</reference>
<dbReference type="InterPro" id="IPR052892">
    <property type="entry name" value="NA-targeting_endonuclease"/>
</dbReference>
<feature type="domain" description="HNH nuclease" evidence="1">
    <location>
        <begin position="11"/>
        <end position="60"/>
    </location>
</feature>
<dbReference type="GO" id="GO:0004519">
    <property type="term" value="F:endonuclease activity"/>
    <property type="evidence" value="ECO:0007669"/>
    <property type="project" value="InterPro"/>
</dbReference>
<evidence type="ECO:0000313" key="2">
    <source>
        <dbReference type="EMBL" id="AKA44397.1"/>
    </source>
</evidence>
<dbReference type="InterPro" id="IPR002711">
    <property type="entry name" value="HNH"/>
</dbReference>
<dbReference type="AlphaFoldDB" id="A0A0D5ZCZ8"/>
<organism evidence="2 3">
    <name type="scientific">Paenibacillus polymyxa (strain SC2)</name>
    <name type="common">Bacillus polymyxa</name>
    <dbReference type="NCBI Taxonomy" id="886882"/>
    <lineage>
        <taxon>Bacteria</taxon>
        <taxon>Bacillati</taxon>
        <taxon>Bacillota</taxon>
        <taxon>Bacilli</taxon>
        <taxon>Bacillales</taxon>
        <taxon>Paenibacillaceae</taxon>
        <taxon>Paenibacillus</taxon>
    </lineage>
</organism>
<evidence type="ECO:0000313" key="3">
    <source>
        <dbReference type="Proteomes" id="UP000006868"/>
    </source>
</evidence>
<evidence type="ECO:0000259" key="1">
    <source>
        <dbReference type="SMART" id="SM00507"/>
    </source>
</evidence>
<dbReference type="Proteomes" id="UP000006868">
    <property type="component" value="Plasmid pSC2"/>
</dbReference>
<dbReference type="PANTHER" id="PTHR33877:SF2">
    <property type="entry name" value="OS07G0170200 PROTEIN"/>
    <property type="match status" value="1"/>
</dbReference>
<dbReference type="GO" id="GO:0008270">
    <property type="term" value="F:zinc ion binding"/>
    <property type="evidence" value="ECO:0007669"/>
    <property type="project" value="InterPro"/>
</dbReference>
<dbReference type="PATRIC" id="fig|886882.15.peg.6022"/>
<dbReference type="Gene3D" id="1.10.30.50">
    <property type="match status" value="1"/>
</dbReference>
<dbReference type="InterPro" id="IPR003615">
    <property type="entry name" value="HNH_nuc"/>
</dbReference>
<dbReference type="CDD" id="cd00085">
    <property type="entry name" value="HNHc"/>
    <property type="match status" value="1"/>
</dbReference>
<dbReference type="PANTHER" id="PTHR33877">
    <property type="entry name" value="SLL1193 PROTEIN"/>
    <property type="match status" value="1"/>
</dbReference>
<dbReference type="Pfam" id="PF01844">
    <property type="entry name" value="HNH"/>
    <property type="match status" value="1"/>
</dbReference>
<protein>
    <recommendedName>
        <fullName evidence="1">HNH nuclease domain-containing protein</fullName>
    </recommendedName>
</protein>